<reference evidence="3" key="1">
    <citation type="submission" date="2023-07" db="EMBL/GenBank/DDBJ databases">
        <title>Cedecea davisae an AmpC producer and its therapeutic implications.</title>
        <authorList>
            <person name="Notter J."/>
        </authorList>
    </citation>
    <scope>NUCLEOTIDE SEQUENCE [LARGE SCALE GENOMIC DNA]</scope>
    <source>
        <strain evidence="3">1</strain>
    </source>
</reference>
<feature type="domain" description="NAD-dependent epimerase/dehydratase" evidence="1">
    <location>
        <begin position="3"/>
        <end position="210"/>
    </location>
</feature>
<dbReference type="Proteomes" id="UP000686327">
    <property type="component" value="Unassembled WGS sequence"/>
</dbReference>
<evidence type="ECO:0000259" key="1">
    <source>
        <dbReference type="Pfam" id="PF01370"/>
    </source>
</evidence>
<comment type="caution">
    <text evidence="2">The sequence shown here is derived from an EMBL/GenBank/DDBJ whole genome shotgun (WGS) entry which is preliminary data.</text>
</comment>
<name>A0ABS6DKD6_9ENTR</name>
<accession>A0ABS6DKD6</accession>
<protein>
    <submittedName>
        <fullName evidence="2">SDR family oxidoreductase</fullName>
    </submittedName>
</protein>
<keyword evidence="3" id="KW-1185">Reference proteome</keyword>
<dbReference type="PANTHER" id="PTHR48079">
    <property type="entry name" value="PROTEIN YEEZ"/>
    <property type="match status" value="1"/>
</dbReference>
<sequence length="295" mass="31616">MRIFVTGATGFLGTVIVQQLIASGYKVLGLTRSERGADLLKSLGAEAHFGNLDDLPGLRRGAQAADGVIHTAFNHDFSTFAANCEADGKVITALGDALGRSDRPLIITSFVAMGASEPGKPATEDGYNIQTPNPRKATEIAGVAQLEKGVNVSFVRLPQVHNTVKQGLISPLIILAREKGVAAWIGEGKNRWSAVPLEDAARLYVLALELKMPGARYHAVAEEGITTREIAEVIGQGLGIPAQSITQQEAEAHFGWLNTFAGHDMSASSELTRQRTGWQPVGPTLLDDLRNMHYR</sequence>
<dbReference type="InterPro" id="IPR001509">
    <property type="entry name" value="Epimerase_deHydtase"/>
</dbReference>
<gene>
    <name evidence="2" type="ORF">KC222_16595</name>
</gene>
<dbReference type="Pfam" id="PF01370">
    <property type="entry name" value="Epimerase"/>
    <property type="match status" value="1"/>
</dbReference>
<evidence type="ECO:0000313" key="2">
    <source>
        <dbReference type="EMBL" id="MBU4683627.1"/>
    </source>
</evidence>
<dbReference type="RefSeq" id="WP_216376584.1">
    <property type="nucleotide sequence ID" value="NZ_JAGRYT010000003.1"/>
</dbReference>
<dbReference type="EMBL" id="JAGRYU010000030">
    <property type="protein sequence ID" value="MBU4683627.1"/>
    <property type="molecule type" value="Genomic_DNA"/>
</dbReference>
<dbReference type="CDD" id="cd05262">
    <property type="entry name" value="SDR_a7"/>
    <property type="match status" value="1"/>
</dbReference>
<proteinExistence type="predicted"/>
<dbReference type="InterPro" id="IPR051783">
    <property type="entry name" value="NAD(P)-dependent_oxidoreduct"/>
</dbReference>
<organism evidence="2 3">
    <name type="scientific">Cedecea davisae</name>
    <dbReference type="NCBI Taxonomy" id="158484"/>
    <lineage>
        <taxon>Bacteria</taxon>
        <taxon>Pseudomonadati</taxon>
        <taxon>Pseudomonadota</taxon>
        <taxon>Gammaproteobacteria</taxon>
        <taxon>Enterobacterales</taxon>
        <taxon>Enterobacteriaceae</taxon>
        <taxon>Cedecea</taxon>
    </lineage>
</organism>
<evidence type="ECO:0000313" key="3">
    <source>
        <dbReference type="Proteomes" id="UP000686327"/>
    </source>
</evidence>
<dbReference type="PANTHER" id="PTHR48079:SF9">
    <property type="entry name" value="PUTATIVE-RELATED"/>
    <property type="match status" value="1"/>
</dbReference>